<dbReference type="InterPro" id="IPR047750">
    <property type="entry name" value="YdjY-like"/>
</dbReference>
<keyword evidence="3" id="KW-1185">Reference proteome</keyword>
<dbReference type="NCBIfam" id="NF040466">
    <property type="entry name" value="ydjY_domain"/>
    <property type="match status" value="1"/>
</dbReference>
<feature type="chain" id="PRO_5004486091" evidence="1">
    <location>
        <begin position="24"/>
        <end position="255"/>
    </location>
</feature>
<dbReference type="HOGENOM" id="CLU_068251_0_0_0"/>
<dbReference type="InParanoid" id="S0ETJ4"/>
<dbReference type="KEGG" id="ccz:CCALI_00644"/>
<reference evidence="3" key="1">
    <citation type="submission" date="2013-03" db="EMBL/GenBank/DDBJ databases">
        <title>Genome sequence of Chthonomonas calidirosea, the first sequenced genome from the Armatimonadetes phylum (formally candidate division OP10).</title>
        <authorList>
            <person name="Lee K.C.Y."/>
            <person name="Morgan X.C."/>
            <person name="Dunfield P.F."/>
            <person name="Tamas I."/>
            <person name="Houghton K.M."/>
            <person name="Vyssotski M."/>
            <person name="Ryan J.L.J."/>
            <person name="Lagutin K."/>
            <person name="McDonald I.R."/>
            <person name="Stott M.B."/>
        </authorList>
    </citation>
    <scope>NUCLEOTIDE SEQUENCE [LARGE SCALE GENOMIC DNA]</scope>
    <source>
        <strain evidence="3">DSM 23976 / ICMP 18418 / T49</strain>
    </source>
</reference>
<organism evidence="2 3">
    <name type="scientific">Chthonomonas calidirosea (strain DSM 23976 / ICMP 18418 / T49)</name>
    <dbReference type="NCBI Taxonomy" id="1303518"/>
    <lineage>
        <taxon>Bacteria</taxon>
        <taxon>Bacillati</taxon>
        <taxon>Armatimonadota</taxon>
        <taxon>Chthonomonadia</taxon>
        <taxon>Chthonomonadales</taxon>
        <taxon>Chthonomonadaceae</taxon>
        <taxon>Chthonomonas</taxon>
    </lineage>
</organism>
<dbReference type="AlphaFoldDB" id="S0ETJ4"/>
<protein>
    <submittedName>
        <fullName evidence="2">Uncharacterized protein</fullName>
    </submittedName>
</protein>
<feature type="signal peptide" evidence="1">
    <location>
        <begin position="1"/>
        <end position="23"/>
    </location>
</feature>
<dbReference type="OrthoDB" id="5397315at2"/>
<evidence type="ECO:0000313" key="2">
    <source>
        <dbReference type="EMBL" id="CCW34470.1"/>
    </source>
</evidence>
<gene>
    <name evidence="2" type="ORF">CCALI_00644</name>
</gene>
<evidence type="ECO:0000313" key="3">
    <source>
        <dbReference type="Proteomes" id="UP000014227"/>
    </source>
</evidence>
<dbReference type="PATRIC" id="fig|1303518.3.peg.649"/>
<dbReference type="STRING" id="454171.CP488_00509"/>
<name>S0ETJ4_CHTCT</name>
<proteinExistence type="predicted"/>
<keyword evidence="1" id="KW-0732">Signal</keyword>
<accession>S0ETJ4</accession>
<dbReference type="EMBL" id="HF951689">
    <property type="protein sequence ID" value="CCW34470.1"/>
    <property type="molecule type" value="Genomic_DNA"/>
</dbReference>
<dbReference type="Proteomes" id="UP000014227">
    <property type="component" value="Chromosome I"/>
</dbReference>
<sequence length="255" mass="28176">MRFFKLSCFGLSGVILCTVSYLRAIQASPPPANPPTPKASAAKAAPIEKITDNLYRLGTLLIDMKAHTLTCPGEINMDSGDVEYLAVTPMGKTYESLLRLNVRPLYLQVGLLLLGLEPKNVLRYQGDPTSPQGDPVDILVRWEDRNGIEHQVRAEDLLMEGSKGSPMPHHPWVFTGSRILPEGFEADLCGSLVAVWHDPAAILDNPMQEIQNDWMVNPAKTPRRGTSIRVIFKAIHVPKQTSPSLPQHTDPDAKR</sequence>
<dbReference type="RefSeq" id="WP_016482032.1">
    <property type="nucleotide sequence ID" value="NC_021487.1"/>
</dbReference>
<evidence type="ECO:0000256" key="1">
    <source>
        <dbReference type="SAM" id="SignalP"/>
    </source>
</evidence>